<dbReference type="EMBL" id="JAACYA010000002">
    <property type="protein sequence ID" value="MBK3333208.1"/>
    <property type="molecule type" value="Genomic_DNA"/>
</dbReference>
<dbReference type="Pfam" id="PF01909">
    <property type="entry name" value="NTP_transf_2"/>
    <property type="match status" value="1"/>
</dbReference>
<organism evidence="2 3">
    <name type="scientific">Persephonella atlantica</name>
    <dbReference type="NCBI Taxonomy" id="2699429"/>
    <lineage>
        <taxon>Bacteria</taxon>
        <taxon>Pseudomonadati</taxon>
        <taxon>Aquificota</taxon>
        <taxon>Aquificia</taxon>
        <taxon>Aquificales</taxon>
        <taxon>Hydrogenothermaceae</taxon>
        <taxon>Persephonella</taxon>
    </lineage>
</organism>
<comment type="caution">
    <text evidence="2">The sequence shown here is derived from an EMBL/GenBank/DDBJ whole genome shotgun (WGS) entry which is preliminary data.</text>
</comment>
<reference evidence="2 3" key="1">
    <citation type="journal article" date="2021" name="Syst. Appl. Microbiol.">
        <title>Persephonella atlantica sp. nov.: How to adapt to physico-chemical gradients in high temperature hydrothermal habitats.</title>
        <authorList>
            <person name="Francois D.X."/>
            <person name="Godfroy A."/>
            <person name="Mathien C."/>
            <person name="Aube J."/>
            <person name="Cathalot C."/>
            <person name="Lesongeur F."/>
            <person name="L'Haridon S."/>
            <person name="Philippon X."/>
            <person name="Roussel E.G."/>
        </authorList>
    </citation>
    <scope>NUCLEOTIDE SEQUENCE [LARGE SCALE GENOMIC DNA]</scope>
    <source>
        <strain evidence="2 3">MO1340</strain>
    </source>
</reference>
<protein>
    <submittedName>
        <fullName evidence="2">Nucleotidyltransferase domain-containing protein</fullName>
    </submittedName>
</protein>
<name>A0ABS1GJU5_9AQUI</name>
<dbReference type="InterPro" id="IPR043519">
    <property type="entry name" value="NT_sf"/>
</dbReference>
<feature type="domain" description="Polymerase nucleotidyl transferase" evidence="1">
    <location>
        <begin position="16"/>
        <end position="90"/>
    </location>
</feature>
<evidence type="ECO:0000313" key="3">
    <source>
        <dbReference type="Proteomes" id="UP000772812"/>
    </source>
</evidence>
<sequence>MKKRNIKNVRLSEYEIRIIKETAKEIFGKNTRVYIFGSKADLTKRGGDIDIFVIPEVKNNLFEKKLKFLVKLKTKIGEQKIDVIIKGLDKGNILNIAKKTGVLI</sequence>
<accession>A0ABS1GJU5</accession>
<keyword evidence="3" id="KW-1185">Reference proteome</keyword>
<dbReference type="InterPro" id="IPR002934">
    <property type="entry name" value="Polymerase_NTP_transf_dom"/>
</dbReference>
<dbReference type="Gene3D" id="3.30.460.10">
    <property type="entry name" value="Beta Polymerase, domain 2"/>
    <property type="match status" value="1"/>
</dbReference>
<gene>
    <name evidence="2" type="ORF">GWK41_09005</name>
</gene>
<dbReference type="SUPFAM" id="SSF81301">
    <property type="entry name" value="Nucleotidyltransferase"/>
    <property type="match status" value="1"/>
</dbReference>
<proteinExistence type="predicted"/>
<evidence type="ECO:0000313" key="2">
    <source>
        <dbReference type="EMBL" id="MBK3333208.1"/>
    </source>
</evidence>
<dbReference type="RefSeq" id="WP_200674671.1">
    <property type="nucleotide sequence ID" value="NZ_JAACYA010000002.1"/>
</dbReference>
<dbReference type="Proteomes" id="UP000772812">
    <property type="component" value="Unassembled WGS sequence"/>
</dbReference>
<evidence type="ECO:0000259" key="1">
    <source>
        <dbReference type="Pfam" id="PF01909"/>
    </source>
</evidence>